<reference evidence="11 12" key="1">
    <citation type="submission" date="2024-05" db="EMBL/GenBank/DDBJ databases">
        <title>De novo assembly of an allotetraploid wild potato.</title>
        <authorList>
            <person name="Hosaka A.J."/>
        </authorList>
    </citation>
    <scope>NUCLEOTIDE SEQUENCE [LARGE SCALE GENOMIC DNA]</scope>
    <source>
        <tissue evidence="11">Young leaves</tissue>
    </source>
</reference>
<dbReference type="InterPro" id="IPR029962">
    <property type="entry name" value="TBL"/>
</dbReference>
<evidence type="ECO:0000256" key="7">
    <source>
        <dbReference type="SAM" id="MobiDB-lite"/>
    </source>
</evidence>
<evidence type="ECO:0000256" key="4">
    <source>
        <dbReference type="ARBA" id="ARBA00022968"/>
    </source>
</evidence>
<dbReference type="InterPro" id="IPR026057">
    <property type="entry name" value="TBL_C"/>
</dbReference>
<keyword evidence="12" id="KW-1185">Reference proteome</keyword>
<keyword evidence="3 8" id="KW-0812">Transmembrane</keyword>
<sequence>MADSPPTLPITRKQSSFPLPPPPLQIRVNSPRISELRKSLFSPSLRTPTFRSTQKSMLFLAYVFTFLFVTCAIFFVFNNPSINHSFRKFLNSRRSHFSTIFSHYFHSDHQNSTVYSLPFTNNDSSISHTGFIAISPSQRYDYSENGLQSFMKNDPRSKREEEERQKVNVLSNSEKNDQVLKNEGKSSSKREDKETSNSEKNDQFLKSEGESSSKREEEERQKVNVLSNSEKNDQVLKNEGKSSSKREDKETSNSVKNDQFLKNEGKSSSKREEKERQKVNLSSNSEKNETKKEAWWEVMSHCDVFDGMWVKDDANPMYEPGSCPFIDEPFDCYQNGRPDNGYQNFRWQPKHCNIPRLDAKEMLELLRGKRLVYVGDSLNRNMWESMVCLLRNSVEDKSRVFEVSGREDFKKEGAYSFIFADYNCSVEFVRSTFLVQEWEIPDGNGSTKETLRLDLVERSCDKYKGADVLVFNTGHWWTHEKTSEGKGYYQEGSHVYGELNVIEAFRKAMTTWARWIEANVDPLKTDVFFRGYSVSHFSGGEWYAGGKCDSDTEPLKDQKDLSPSLYPPIMGMLEDVIKWMRAPVYYLNVTIMSDFRKDGHPSVYRKPNMTDEERRTTLRYQDCSHWCLPGVPDTWNELLYAQLLMKHYQKQHKQKQQQIGS</sequence>
<evidence type="ECO:0000259" key="9">
    <source>
        <dbReference type="Pfam" id="PF13839"/>
    </source>
</evidence>
<feature type="transmembrane region" description="Helical" evidence="8">
    <location>
        <begin position="56"/>
        <end position="77"/>
    </location>
</feature>
<feature type="region of interest" description="Disordered" evidence="7">
    <location>
        <begin position="147"/>
        <end position="287"/>
    </location>
</feature>
<dbReference type="PANTHER" id="PTHR32285:SF258">
    <property type="entry name" value="PROTEIN TRICHOME BIREFRINGENCE-LIKE 4"/>
    <property type="match status" value="1"/>
</dbReference>
<evidence type="ECO:0000256" key="6">
    <source>
        <dbReference type="ARBA" id="ARBA00023136"/>
    </source>
</evidence>
<evidence type="ECO:0000256" key="8">
    <source>
        <dbReference type="SAM" id="Phobius"/>
    </source>
</evidence>
<name>A0ABD2SV62_9SOLN</name>
<dbReference type="Proteomes" id="UP001627284">
    <property type="component" value="Unassembled WGS sequence"/>
</dbReference>
<evidence type="ECO:0000256" key="1">
    <source>
        <dbReference type="ARBA" id="ARBA00004167"/>
    </source>
</evidence>
<evidence type="ECO:0000313" key="11">
    <source>
        <dbReference type="EMBL" id="KAL3347768.1"/>
    </source>
</evidence>
<evidence type="ECO:0000256" key="2">
    <source>
        <dbReference type="ARBA" id="ARBA00007727"/>
    </source>
</evidence>
<dbReference type="GO" id="GO:0016020">
    <property type="term" value="C:membrane"/>
    <property type="evidence" value="ECO:0007669"/>
    <property type="project" value="UniProtKB-SubCell"/>
</dbReference>
<dbReference type="InterPro" id="IPR025846">
    <property type="entry name" value="TBL_N"/>
</dbReference>
<dbReference type="PANTHER" id="PTHR32285">
    <property type="entry name" value="PROTEIN TRICHOME BIREFRINGENCE-LIKE 9-RELATED"/>
    <property type="match status" value="1"/>
</dbReference>
<dbReference type="AlphaFoldDB" id="A0ABD2SV62"/>
<proteinExistence type="inferred from homology"/>
<feature type="domain" description="Trichome birefringence-like C-terminal" evidence="9">
    <location>
        <begin position="354"/>
        <end position="641"/>
    </location>
</feature>
<comment type="caution">
    <text evidence="11">The sequence shown here is derived from an EMBL/GenBank/DDBJ whole genome shotgun (WGS) entry which is preliminary data.</text>
</comment>
<dbReference type="EMBL" id="JBJKTR010000013">
    <property type="protein sequence ID" value="KAL3347768.1"/>
    <property type="molecule type" value="Genomic_DNA"/>
</dbReference>
<comment type="similarity">
    <text evidence="2">Belongs to the PC-esterase family. TBL subfamily.</text>
</comment>
<feature type="region of interest" description="Disordered" evidence="7">
    <location>
        <begin position="1"/>
        <end position="21"/>
    </location>
</feature>
<protein>
    <recommendedName>
        <fullName evidence="13">Trichome birefringence-like N-terminal domain-containing protein</fullName>
    </recommendedName>
</protein>
<feature type="domain" description="Trichome birefringence-like N-terminal" evidence="10">
    <location>
        <begin position="301"/>
        <end position="353"/>
    </location>
</feature>
<keyword evidence="5 8" id="KW-1133">Transmembrane helix</keyword>
<evidence type="ECO:0000259" key="10">
    <source>
        <dbReference type="Pfam" id="PF14416"/>
    </source>
</evidence>
<dbReference type="Pfam" id="PF13839">
    <property type="entry name" value="PC-Esterase"/>
    <property type="match status" value="1"/>
</dbReference>
<comment type="subcellular location">
    <subcellularLocation>
        <location evidence="1">Membrane</location>
        <topology evidence="1">Single-pass membrane protein</topology>
    </subcellularLocation>
</comment>
<gene>
    <name evidence="11" type="ORF">AABB24_021424</name>
</gene>
<evidence type="ECO:0008006" key="13">
    <source>
        <dbReference type="Google" id="ProtNLM"/>
    </source>
</evidence>
<evidence type="ECO:0000256" key="5">
    <source>
        <dbReference type="ARBA" id="ARBA00022989"/>
    </source>
</evidence>
<feature type="compositionally biased region" description="Basic and acidic residues" evidence="7">
    <location>
        <begin position="153"/>
        <end position="166"/>
    </location>
</feature>
<feature type="compositionally biased region" description="Basic and acidic residues" evidence="7">
    <location>
        <begin position="259"/>
        <end position="278"/>
    </location>
</feature>
<keyword evidence="4" id="KW-0735">Signal-anchor</keyword>
<organism evidence="11 12">
    <name type="scientific">Solanum stoloniferum</name>
    <dbReference type="NCBI Taxonomy" id="62892"/>
    <lineage>
        <taxon>Eukaryota</taxon>
        <taxon>Viridiplantae</taxon>
        <taxon>Streptophyta</taxon>
        <taxon>Embryophyta</taxon>
        <taxon>Tracheophyta</taxon>
        <taxon>Spermatophyta</taxon>
        <taxon>Magnoliopsida</taxon>
        <taxon>eudicotyledons</taxon>
        <taxon>Gunneridae</taxon>
        <taxon>Pentapetalae</taxon>
        <taxon>asterids</taxon>
        <taxon>lamiids</taxon>
        <taxon>Solanales</taxon>
        <taxon>Solanaceae</taxon>
        <taxon>Solanoideae</taxon>
        <taxon>Solaneae</taxon>
        <taxon>Solanum</taxon>
    </lineage>
</organism>
<feature type="compositionally biased region" description="Basic and acidic residues" evidence="7">
    <location>
        <begin position="174"/>
        <end position="222"/>
    </location>
</feature>
<keyword evidence="6 8" id="KW-0472">Membrane</keyword>
<evidence type="ECO:0000313" key="12">
    <source>
        <dbReference type="Proteomes" id="UP001627284"/>
    </source>
</evidence>
<evidence type="ECO:0000256" key="3">
    <source>
        <dbReference type="ARBA" id="ARBA00022692"/>
    </source>
</evidence>
<accession>A0ABD2SV62</accession>
<dbReference type="Pfam" id="PF14416">
    <property type="entry name" value="PMR5N"/>
    <property type="match status" value="1"/>
</dbReference>
<feature type="compositionally biased region" description="Basic and acidic residues" evidence="7">
    <location>
        <begin position="230"/>
        <end position="251"/>
    </location>
</feature>